<dbReference type="PANTHER" id="PTHR43649">
    <property type="entry name" value="ARABINOSE-BINDING PROTEIN-RELATED"/>
    <property type="match status" value="1"/>
</dbReference>
<dbReference type="OrthoDB" id="9812682at2"/>
<comment type="caution">
    <text evidence="2">The sequence shown here is derived from an EMBL/GenBank/DDBJ whole genome shotgun (WGS) entry which is preliminary data.</text>
</comment>
<gene>
    <name evidence="2" type="ORF">DFR50_10266</name>
</gene>
<keyword evidence="3" id="KW-1185">Reference proteome</keyword>
<dbReference type="RefSeq" id="WP_113887534.1">
    <property type="nucleotide sequence ID" value="NZ_QNRK01000002.1"/>
</dbReference>
<dbReference type="PIRSF" id="PIRSF035859">
    <property type="entry name" value="ABC_tp_sb"/>
    <property type="match status" value="1"/>
</dbReference>
<dbReference type="Pfam" id="PF10518">
    <property type="entry name" value="TAT_signal"/>
    <property type="match status" value="1"/>
</dbReference>
<dbReference type="InterPro" id="IPR014597">
    <property type="entry name" value="ABC_tp_sb"/>
</dbReference>
<sequence length="596" mass="66379">MDVKRRDVLKGAAATTAAVAVGSAAIIAPTPSYAQKVDAAKKWVDDEFQPSTLSKDEQMAEMEWFIKASAPFSGMEVSTVSEILSVHDYESKVLTKAFADITGIKVNHELMNEGLLVSKIAVEIASGKPIYDFWMNDSDHIGTHPRFNDIIDGSLTDFMNGDAKDITSPTLDLKDFIGIDFATYVDGKIYGLPDQQFANLYWFRYDWFQRPDIKAGFKAKYGYDLGVPVNWSAYEDIADYFTNEVKQIDGEKVYGHMDYGKKDPSLGWRFTDAWLSMAGNGDKGLPNGKPVDEWGIRLENGRPVGASLSRGGDANGPAAVYALTKFVEWLKKYAPPEASGMDFLEAGAVPGQGHIAQQVFWYSAFTHASTVPTLPVMNPDGTPKWRMAPSPHGAYWKEGMKLGYQDVGLWTLLKFAPREKVKAGWIYAQFCTAKTVTLKKSLVSLHLIRESDIWADAMTQMAPKVGGLVEFYRSPARKLWTPTGVNVPDYPRMAQVWWQNVSKAISGEQTPQEAMDGLAHDMDSIMERLEKSGVQGDRGPKMNEPKDPEYWYEQAIKDGNTAPQRKLANEKPQGVTVDYDELLKTWKAQLPAPKKT</sequence>
<dbReference type="EMBL" id="QNRK01000002">
    <property type="protein sequence ID" value="RBP17574.1"/>
    <property type="molecule type" value="Genomic_DNA"/>
</dbReference>
<keyword evidence="1" id="KW-0732">Signal</keyword>
<evidence type="ECO:0000313" key="3">
    <source>
        <dbReference type="Proteomes" id="UP000253529"/>
    </source>
</evidence>
<organism evidence="2 3">
    <name type="scientific">Roseiarcus fermentans</name>
    <dbReference type="NCBI Taxonomy" id="1473586"/>
    <lineage>
        <taxon>Bacteria</taxon>
        <taxon>Pseudomonadati</taxon>
        <taxon>Pseudomonadota</taxon>
        <taxon>Alphaproteobacteria</taxon>
        <taxon>Hyphomicrobiales</taxon>
        <taxon>Roseiarcaceae</taxon>
        <taxon>Roseiarcus</taxon>
    </lineage>
</organism>
<reference evidence="2 3" key="1">
    <citation type="submission" date="2018-06" db="EMBL/GenBank/DDBJ databases">
        <title>Genomic Encyclopedia of Type Strains, Phase IV (KMG-IV): sequencing the most valuable type-strain genomes for metagenomic binning, comparative biology and taxonomic classification.</title>
        <authorList>
            <person name="Goeker M."/>
        </authorList>
    </citation>
    <scope>NUCLEOTIDE SEQUENCE [LARGE SCALE GENOMIC DNA]</scope>
    <source>
        <strain evidence="2 3">DSM 24875</strain>
    </source>
</reference>
<dbReference type="PANTHER" id="PTHR43649:SF33">
    <property type="entry name" value="POLYGALACTURONAN_RHAMNOGALACTURONAN-BINDING PROTEIN YTCQ"/>
    <property type="match status" value="1"/>
</dbReference>
<protein>
    <submittedName>
        <fullName evidence="2">Carbohydrate ABC transporter substrate-binding protein (CUT1 family)</fullName>
    </submittedName>
</protein>
<accession>A0A366FSA9</accession>
<evidence type="ECO:0000256" key="1">
    <source>
        <dbReference type="ARBA" id="ARBA00022729"/>
    </source>
</evidence>
<dbReference type="Gene3D" id="3.40.190.10">
    <property type="entry name" value="Periplasmic binding protein-like II"/>
    <property type="match status" value="2"/>
</dbReference>
<dbReference type="NCBIfam" id="TIGR01409">
    <property type="entry name" value="TAT_signal_seq"/>
    <property type="match status" value="1"/>
</dbReference>
<proteinExistence type="predicted"/>
<dbReference type="PROSITE" id="PS51318">
    <property type="entry name" value="TAT"/>
    <property type="match status" value="1"/>
</dbReference>
<dbReference type="SUPFAM" id="SSF53850">
    <property type="entry name" value="Periplasmic binding protein-like II"/>
    <property type="match status" value="1"/>
</dbReference>
<name>A0A366FSA9_9HYPH</name>
<dbReference type="InterPro" id="IPR050490">
    <property type="entry name" value="Bact_solute-bd_prot1"/>
</dbReference>
<dbReference type="InterPro" id="IPR006311">
    <property type="entry name" value="TAT_signal"/>
</dbReference>
<dbReference type="GO" id="GO:0022857">
    <property type="term" value="F:transmembrane transporter activity"/>
    <property type="evidence" value="ECO:0007669"/>
    <property type="project" value="InterPro"/>
</dbReference>
<dbReference type="AlphaFoldDB" id="A0A366FSA9"/>
<evidence type="ECO:0000313" key="2">
    <source>
        <dbReference type="EMBL" id="RBP17574.1"/>
    </source>
</evidence>
<dbReference type="Proteomes" id="UP000253529">
    <property type="component" value="Unassembled WGS sequence"/>
</dbReference>
<dbReference type="InterPro" id="IPR019546">
    <property type="entry name" value="TAT_signal_bac_arc"/>
</dbReference>